<name>A0AAV4CEW9_9GAST</name>
<reference evidence="1 2" key="1">
    <citation type="journal article" date="2021" name="Elife">
        <title>Chloroplast acquisition without the gene transfer in kleptoplastic sea slugs, Plakobranchus ocellatus.</title>
        <authorList>
            <person name="Maeda T."/>
            <person name="Takahashi S."/>
            <person name="Yoshida T."/>
            <person name="Shimamura S."/>
            <person name="Takaki Y."/>
            <person name="Nagai Y."/>
            <person name="Toyoda A."/>
            <person name="Suzuki Y."/>
            <person name="Arimoto A."/>
            <person name="Ishii H."/>
            <person name="Satoh N."/>
            <person name="Nishiyama T."/>
            <person name="Hasebe M."/>
            <person name="Maruyama T."/>
            <person name="Minagawa J."/>
            <person name="Obokata J."/>
            <person name="Shigenobu S."/>
        </authorList>
    </citation>
    <scope>NUCLEOTIDE SEQUENCE [LARGE SCALE GENOMIC DNA]</scope>
</reference>
<organism evidence="1 2">
    <name type="scientific">Plakobranchus ocellatus</name>
    <dbReference type="NCBI Taxonomy" id="259542"/>
    <lineage>
        <taxon>Eukaryota</taxon>
        <taxon>Metazoa</taxon>
        <taxon>Spiralia</taxon>
        <taxon>Lophotrochozoa</taxon>
        <taxon>Mollusca</taxon>
        <taxon>Gastropoda</taxon>
        <taxon>Heterobranchia</taxon>
        <taxon>Euthyneura</taxon>
        <taxon>Panpulmonata</taxon>
        <taxon>Sacoglossa</taxon>
        <taxon>Placobranchoidea</taxon>
        <taxon>Plakobranchidae</taxon>
        <taxon>Plakobranchus</taxon>
    </lineage>
</organism>
<dbReference type="AlphaFoldDB" id="A0AAV4CEW9"/>
<proteinExistence type="predicted"/>
<gene>
    <name evidence="1" type="ORF">PoB_005653800</name>
</gene>
<evidence type="ECO:0000313" key="1">
    <source>
        <dbReference type="EMBL" id="GFO30033.1"/>
    </source>
</evidence>
<protein>
    <submittedName>
        <fullName evidence="1">Uncharacterized protein</fullName>
    </submittedName>
</protein>
<accession>A0AAV4CEW9</accession>
<dbReference type="EMBL" id="BLXT01006199">
    <property type="protein sequence ID" value="GFO30033.1"/>
    <property type="molecule type" value="Genomic_DNA"/>
</dbReference>
<sequence length="139" mass="15359">MGNPCCLIILRVFLSRPPSSSPGKAEERNCMQYSTQQGGPAYKPDNLRNSTGLVFRAATVSRIMRGHVMSPPFPLPNRATDVRTGCKTHRIAPTLRQVADFADEFHGSKTIVTLSDDVITHFYSNEPLWSASLLMLVPV</sequence>
<evidence type="ECO:0000313" key="2">
    <source>
        <dbReference type="Proteomes" id="UP000735302"/>
    </source>
</evidence>
<dbReference type="Proteomes" id="UP000735302">
    <property type="component" value="Unassembled WGS sequence"/>
</dbReference>
<keyword evidence="2" id="KW-1185">Reference proteome</keyword>
<comment type="caution">
    <text evidence="1">The sequence shown here is derived from an EMBL/GenBank/DDBJ whole genome shotgun (WGS) entry which is preliminary data.</text>
</comment>